<feature type="domain" description="EamA" evidence="2">
    <location>
        <begin position="10"/>
        <end position="126"/>
    </location>
</feature>
<feature type="transmembrane region" description="Helical" evidence="1">
    <location>
        <begin position="81"/>
        <end position="103"/>
    </location>
</feature>
<keyword evidence="4" id="KW-1185">Reference proteome</keyword>
<keyword evidence="1" id="KW-0812">Transmembrane</keyword>
<keyword evidence="1" id="KW-0472">Membrane</keyword>
<feature type="transmembrane region" description="Helical" evidence="1">
    <location>
        <begin position="110"/>
        <end position="129"/>
    </location>
</feature>
<dbReference type="Proteomes" id="UP000064939">
    <property type="component" value="Chromosome"/>
</dbReference>
<feature type="transmembrane region" description="Helical" evidence="1">
    <location>
        <begin position="25"/>
        <end position="44"/>
    </location>
</feature>
<dbReference type="SUPFAM" id="SSF103481">
    <property type="entry name" value="Multidrug resistance efflux transporter EmrE"/>
    <property type="match status" value="1"/>
</dbReference>
<evidence type="ECO:0000313" key="3">
    <source>
        <dbReference type="EMBL" id="ALH94409.1"/>
    </source>
</evidence>
<name>A0A0N9VAY7_9GAMM</name>
<evidence type="ECO:0000313" key="4">
    <source>
        <dbReference type="Proteomes" id="UP000064939"/>
    </source>
</evidence>
<dbReference type="InterPro" id="IPR000620">
    <property type="entry name" value="EamA_dom"/>
</dbReference>
<evidence type="ECO:0000259" key="2">
    <source>
        <dbReference type="Pfam" id="PF00892"/>
    </source>
</evidence>
<reference evidence="3 4" key="1">
    <citation type="journal article" date="2015" name="Int. J. Syst. Evol. Microbiol.">
        <title>Acinetobacter equi sp. nov. isolated from horse faeces.</title>
        <authorList>
            <person name="Poppel M.T."/>
            <person name="Skiebe E."/>
            <person name="Laue M."/>
            <person name="Bergmann H."/>
            <person name="Ebersberger I."/>
            <person name="Garn T."/>
            <person name="Fruth A."/>
            <person name="Baumgardt S."/>
            <person name="Busse H.J."/>
            <person name="Wilharm G."/>
        </authorList>
    </citation>
    <scope>NUCLEOTIDE SEQUENCE [LARGE SCALE GENOMIC DNA]</scope>
    <source>
        <strain evidence="3 4">114</strain>
    </source>
</reference>
<dbReference type="Pfam" id="PF00892">
    <property type="entry name" value="EamA"/>
    <property type="match status" value="1"/>
</dbReference>
<dbReference type="GO" id="GO:0016020">
    <property type="term" value="C:membrane"/>
    <property type="evidence" value="ECO:0007669"/>
    <property type="project" value="InterPro"/>
</dbReference>
<dbReference type="RefSeq" id="WP_054580322.1">
    <property type="nucleotide sequence ID" value="NZ_CP012808.1"/>
</dbReference>
<dbReference type="KEGG" id="aei:AOY20_01970"/>
<feature type="transmembrane region" description="Helical" evidence="1">
    <location>
        <begin position="135"/>
        <end position="153"/>
    </location>
</feature>
<proteinExistence type="predicted"/>
<dbReference type="AlphaFoldDB" id="A0A0N9VAY7"/>
<dbReference type="InterPro" id="IPR037185">
    <property type="entry name" value="EmrE-like"/>
</dbReference>
<evidence type="ECO:0000256" key="1">
    <source>
        <dbReference type="SAM" id="Phobius"/>
    </source>
</evidence>
<dbReference type="STRING" id="1324350.AOY20_01970"/>
<keyword evidence="1" id="KW-1133">Transmembrane helix</keyword>
<feature type="transmembrane region" description="Helical" evidence="1">
    <location>
        <begin position="51"/>
        <end position="75"/>
    </location>
</feature>
<sequence>MYVFGQDGGVSKYGIHNDLTEWDIVIIRFFIASVIVFPFFLFLNRSDKKKIFSLSIIICSLFYGSFYLITSLIGLKLSNAANVGLIVNGFLPVMSAIIIYIWIREKINKIQIFAIFMIVGSSLLLLSYKSITYEAFLLFLISSACMSFYSVAINRW</sequence>
<protein>
    <recommendedName>
        <fullName evidence="2">EamA domain-containing protein</fullName>
    </recommendedName>
</protein>
<accession>A0A0N9VAY7</accession>
<gene>
    <name evidence="3" type="ORF">AOY20_01970</name>
</gene>
<organism evidence="3 4">
    <name type="scientific">Acinetobacter equi</name>
    <dbReference type="NCBI Taxonomy" id="1324350"/>
    <lineage>
        <taxon>Bacteria</taxon>
        <taxon>Pseudomonadati</taxon>
        <taxon>Pseudomonadota</taxon>
        <taxon>Gammaproteobacteria</taxon>
        <taxon>Moraxellales</taxon>
        <taxon>Moraxellaceae</taxon>
        <taxon>Acinetobacter</taxon>
    </lineage>
</organism>
<dbReference type="OrthoDB" id="4167046at2"/>
<dbReference type="EMBL" id="CP012808">
    <property type="protein sequence ID" value="ALH94409.1"/>
    <property type="molecule type" value="Genomic_DNA"/>
</dbReference>